<feature type="compositionally biased region" description="Basic and acidic residues" evidence="1">
    <location>
        <begin position="406"/>
        <end position="420"/>
    </location>
</feature>
<accession>A0A7C8MVV2</accession>
<dbReference type="Proteomes" id="UP000481858">
    <property type="component" value="Unassembled WGS sequence"/>
</dbReference>
<feature type="region of interest" description="Disordered" evidence="1">
    <location>
        <begin position="1"/>
        <end position="157"/>
    </location>
</feature>
<feature type="compositionally biased region" description="Polar residues" evidence="1">
    <location>
        <begin position="138"/>
        <end position="152"/>
    </location>
</feature>
<dbReference type="EMBL" id="WUBL01000038">
    <property type="protein sequence ID" value="KAF2969315.1"/>
    <property type="molecule type" value="Genomic_DNA"/>
</dbReference>
<evidence type="ECO:0000256" key="1">
    <source>
        <dbReference type="SAM" id="MobiDB-lite"/>
    </source>
</evidence>
<reference evidence="2 3" key="1">
    <citation type="submission" date="2019-12" db="EMBL/GenBank/DDBJ databases">
        <title>Draft genome sequence of the ascomycete Xylaria multiplex DSM 110363.</title>
        <authorList>
            <person name="Buettner E."/>
            <person name="Kellner H."/>
        </authorList>
    </citation>
    <scope>NUCLEOTIDE SEQUENCE [LARGE SCALE GENOMIC DNA]</scope>
    <source>
        <strain evidence="2 3">DSM 110363</strain>
    </source>
</reference>
<feature type="compositionally biased region" description="Polar residues" evidence="1">
    <location>
        <begin position="553"/>
        <end position="562"/>
    </location>
</feature>
<feature type="compositionally biased region" description="Low complexity" evidence="1">
    <location>
        <begin position="393"/>
        <end position="405"/>
    </location>
</feature>
<dbReference type="AlphaFoldDB" id="A0A7C8MVV2"/>
<feature type="compositionally biased region" description="Acidic residues" evidence="1">
    <location>
        <begin position="893"/>
        <end position="905"/>
    </location>
</feature>
<dbReference type="GO" id="GO:0005634">
    <property type="term" value="C:nucleus"/>
    <property type="evidence" value="ECO:0007669"/>
    <property type="project" value="InterPro"/>
</dbReference>
<dbReference type="Pfam" id="PF09421">
    <property type="entry name" value="FRQ"/>
    <property type="match status" value="1"/>
</dbReference>
<sequence>MADPKNTQAGANLPSSSIITYTNPRRTSPEDSTTLRHHRAARDASRRHPSPSIPNDHSSAAQVQMKLQRRNSSEESNETRQSDPRHWFEQSNQNAQMTLDTSMDVDPPFFQKDTDSSNEEAHNLVPSKPPTYGHMHSRGTSFRPSFAQSSSADDYRSVIDDLTIENKRLREELRKFKQMGPNSLRNDKLFEVKIHGLPSKKKRELEATLRDFAIKLERSSTGASTTREKASGKSKEGHSSASKHPSSTSGSNSRPVDSAYASMGTGPSSSSHPPAGQARAARLRSNQNIEDYLRDIPEGLWPKPTRMTEYEKKKLVVKRLEQLFTGRMGHPADQPTSTDPTQPIAEDIEMEDTSAKTLSVKEPAREAIIRTADTHKKTSHGSATASVSITRPQSQSQSQSNSHSHSHGDQSNSRDNDKDSGSGSGRGSGSGGRSAKGGKNTSPPDNMQPSEQRPTRPRDLDPDRRQVPEDNMEYIRHLGIGAPQSQPHFSARDVSPDAEGWVYLNLLGNLAQLHILNVTPDFIRSAVSEKSTKFQLSPDGRKIRWRGGDEGTRFSSDTGSKSQTERSGDETDGSNEHNQRKKQKGSKFNPGVQDSNSSQDFHYKPLFVHPPASPSPGEQPSIVEDTGSSHGQSEDTNPGPHSKWGQSGILSGQSQRKRRRDGAIIYYSGAPFCTDLSGDYGEVSPDTYDMTSSGDQPMQDQDPVHLHLVHRPHVSRSASGSSIPVKPLSEPMLDPAITNSVNADGAESETDDCIKLDFPWSDSSQQSLLINLEASGLGGICPDDHFVVVVSTRRPKATHNNDDDDNSSDDNTSPTAHPKFVDRASHDTTGSRGTADSIASKVESMSTGPPMKKYPSSDKVLTVKIDYDTVKAHRLPPVPLPPPTFYFPSGGSESDDYGSTTDEDSSVSSERSILSKRPMLEGSPDSDNRDLSGNDEEDEHSDGGPDFGYSRSRSMRRMSRMSGMKSGDESPVPPLSKIATGSSAATAGGAGSGYYSSMEDA</sequence>
<feature type="region of interest" description="Disordered" evidence="1">
    <location>
        <begin position="537"/>
        <end position="657"/>
    </location>
</feature>
<feature type="region of interest" description="Disordered" evidence="1">
    <location>
        <begin position="213"/>
        <end position="286"/>
    </location>
</feature>
<feature type="compositionally biased region" description="Polar residues" evidence="1">
    <location>
        <begin position="441"/>
        <end position="452"/>
    </location>
</feature>
<organism evidence="2 3">
    <name type="scientific">Xylaria multiplex</name>
    <dbReference type="NCBI Taxonomy" id="323545"/>
    <lineage>
        <taxon>Eukaryota</taxon>
        <taxon>Fungi</taxon>
        <taxon>Dikarya</taxon>
        <taxon>Ascomycota</taxon>
        <taxon>Pezizomycotina</taxon>
        <taxon>Sordariomycetes</taxon>
        <taxon>Xylariomycetidae</taxon>
        <taxon>Xylariales</taxon>
        <taxon>Xylariaceae</taxon>
        <taxon>Xylaria</taxon>
    </lineage>
</organism>
<feature type="compositionally biased region" description="Basic and acidic residues" evidence="1">
    <location>
        <begin position="362"/>
        <end position="376"/>
    </location>
</feature>
<feature type="compositionally biased region" description="Basic and acidic residues" evidence="1">
    <location>
        <begin position="563"/>
        <end position="578"/>
    </location>
</feature>
<feature type="compositionally biased region" description="Basic and acidic residues" evidence="1">
    <location>
        <begin position="71"/>
        <end position="88"/>
    </location>
</feature>
<name>A0A7C8MVV2_9PEZI</name>
<feature type="compositionally biased region" description="Low complexity" evidence="1">
    <location>
        <begin position="239"/>
        <end position="251"/>
    </location>
</feature>
<feature type="compositionally biased region" description="Polar residues" evidence="1">
    <location>
        <begin position="53"/>
        <end position="62"/>
    </location>
</feature>
<feature type="compositionally biased region" description="Basic and acidic residues" evidence="1">
    <location>
        <begin position="226"/>
        <end position="238"/>
    </location>
</feature>
<feature type="region of interest" description="Disordered" evidence="1">
    <location>
        <begin position="873"/>
        <end position="1001"/>
    </location>
</feature>
<feature type="compositionally biased region" description="Pro residues" evidence="1">
    <location>
        <begin position="876"/>
        <end position="885"/>
    </location>
</feature>
<gene>
    <name evidence="2" type="ORF">GQX73_g4278</name>
</gene>
<dbReference type="GO" id="GO:0005737">
    <property type="term" value="C:cytoplasm"/>
    <property type="evidence" value="ECO:0007669"/>
    <property type="project" value="InterPro"/>
</dbReference>
<feature type="compositionally biased region" description="Basic and acidic residues" evidence="1">
    <location>
        <begin position="112"/>
        <end position="122"/>
    </location>
</feature>
<evidence type="ECO:0000313" key="3">
    <source>
        <dbReference type="Proteomes" id="UP000481858"/>
    </source>
</evidence>
<evidence type="ECO:0008006" key="4">
    <source>
        <dbReference type="Google" id="ProtNLM"/>
    </source>
</evidence>
<dbReference type="OrthoDB" id="2536795at2759"/>
<proteinExistence type="predicted"/>
<feature type="compositionally biased region" description="Polar residues" evidence="1">
    <location>
        <begin position="1"/>
        <end position="32"/>
    </location>
</feature>
<feature type="region of interest" description="Disordered" evidence="1">
    <location>
        <begin position="326"/>
        <end position="466"/>
    </location>
</feature>
<protein>
    <recommendedName>
        <fullName evidence="4">Frequency clock protein</fullName>
    </recommendedName>
</protein>
<feature type="compositionally biased region" description="Basic and acidic residues" evidence="1">
    <location>
        <begin position="539"/>
        <end position="552"/>
    </location>
</feature>
<evidence type="ECO:0000313" key="2">
    <source>
        <dbReference type="EMBL" id="KAF2969315.1"/>
    </source>
</evidence>
<feature type="compositionally biased region" description="Polar residues" evidence="1">
    <location>
        <begin position="626"/>
        <end position="636"/>
    </location>
</feature>
<feature type="compositionally biased region" description="Polar residues" evidence="1">
    <location>
        <begin position="644"/>
        <end position="654"/>
    </location>
</feature>
<feature type="compositionally biased region" description="Low complexity" evidence="1">
    <location>
        <begin position="979"/>
        <end position="1001"/>
    </location>
</feature>
<feature type="region of interest" description="Disordered" evidence="1">
    <location>
        <begin position="796"/>
        <end position="857"/>
    </location>
</feature>
<comment type="caution">
    <text evidence="2">The sequence shown here is derived from an EMBL/GenBank/DDBJ whole genome shotgun (WGS) entry which is preliminary data.</text>
</comment>
<dbReference type="InterPro" id="IPR018554">
    <property type="entry name" value="FRQ"/>
</dbReference>
<feature type="compositionally biased region" description="Basic and acidic residues" evidence="1">
    <location>
        <begin position="453"/>
        <end position="466"/>
    </location>
</feature>
<feature type="compositionally biased region" description="Gly residues" evidence="1">
    <location>
        <begin position="422"/>
        <end position="435"/>
    </location>
</feature>
<dbReference type="GO" id="GO:0007623">
    <property type="term" value="P:circadian rhythm"/>
    <property type="evidence" value="ECO:0007669"/>
    <property type="project" value="InterPro"/>
</dbReference>
<dbReference type="InParanoid" id="A0A7C8MVV2"/>
<dbReference type="GO" id="GO:0006355">
    <property type="term" value="P:regulation of DNA-templated transcription"/>
    <property type="evidence" value="ECO:0007669"/>
    <property type="project" value="InterPro"/>
</dbReference>
<feature type="compositionally biased region" description="Polar residues" evidence="1">
    <location>
        <begin position="380"/>
        <end position="392"/>
    </location>
</feature>
<keyword evidence="3" id="KW-1185">Reference proteome</keyword>
<feature type="compositionally biased region" description="Polar residues" evidence="1">
    <location>
        <begin position="89"/>
        <end position="101"/>
    </location>
</feature>